<dbReference type="Pfam" id="PF16125">
    <property type="entry name" value="DUF4837"/>
    <property type="match status" value="1"/>
</dbReference>
<dbReference type="EMBL" id="AP019735">
    <property type="protein sequence ID" value="BBL04325.1"/>
    <property type="molecule type" value="Genomic_DNA"/>
</dbReference>
<keyword evidence="1" id="KW-0732">Signal</keyword>
<dbReference type="RefSeq" id="WP_141412813.1">
    <property type="nucleotide sequence ID" value="NZ_AP019735.1"/>
</dbReference>
<evidence type="ECO:0000313" key="2">
    <source>
        <dbReference type="EMBL" id="BBL04325.1"/>
    </source>
</evidence>
<dbReference type="Proteomes" id="UP000318946">
    <property type="component" value="Chromosome"/>
</dbReference>
<evidence type="ECO:0000313" key="3">
    <source>
        <dbReference type="Proteomes" id="UP000318946"/>
    </source>
</evidence>
<dbReference type="AlphaFoldDB" id="A0A4Y1WUF3"/>
<accession>A0A4Y1WUF3</accession>
<organism evidence="2 3">
    <name type="scientific">Alistipes communis</name>
    <dbReference type="NCBI Taxonomy" id="2585118"/>
    <lineage>
        <taxon>Bacteria</taxon>
        <taxon>Pseudomonadati</taxon>
        <taxon>Bacteroidota</taxon>
        <taxon>Bacteroidia</taxon>
        <taxon>Bacteroidales</taxon>
        <taxon>Rikenellaceae</taxon>
        <taxon>Alistipes</taxon>
    </lineage>
</organism>
<dbReference type="KEGG" id="acou:A5CBH24_16380"/>
<evidence type="ECO:0000256" key="1">
    <source>
        <dbReference type="SAM" id="SignalP"/>
    </source>
</evidence>
<feature type="signal peptide" evidence="1">
    <location>
        <begin position="1"/>
        <end position="22"/>
    </location>
</feature>
<keyword evidence="3" id="KW-1185">Reference proteome</keyword>
<feature type="chain" id="PRO_5021242703" evidence="1">
    <location>
        <begin position="23"/>
        <end position="336"/>
    </location>
</feature>
<protein>
    <submittedName>
        <fullName evidence="2">DUF4837 domain-containing protein</fullName>
    </submittedName>
</protein>
<sequence length="336" mass="38121">MKGVVKLAVVLAVAASCFGCKAFRTLGEQRINAQGAPYELIVVCDQPEWQGALGDTLRSILTEPVAGLNQREPLFDVLRVLPSGFENLVTRHRNVLQVLVDAEVEEPAAAVQYDLYAQPQIVVTLQGPTQQSLVDYLGAHRGELLYVLEKAERDRTIDFGRKFPDKFLTGLVKEQFGVDFSVPQGYKLRAKDDDFLWISYEFPQASQGFFIYSYPYTGKQALTVEALTEARNRFAARIPGPSEGSYMITADVYEPDLRTFRLEGRLWVELRGFWDVKNDFMGGPFVSYTTVDTTTQRVFTIDCYVYSPKNHKRNYMRELEHLLYLISVPDKTPADE</sequence>
<dbReference type="GeneID" id="78342355"/>
<reference evidence="3" key="1">
    <citation type="submission" date="2019-06" db="EMBL/GenBank/DDBJ databases">
        <title>Alistipes onderdonkii subsp. vulgaris subsp. nov., Alistipes dispar sp. nov. and Alistipes communis sp. nov., isolated from human faeces, and creation of Alistipes onderdonkii subsp. onderdonkii subsp. nov.</title>
        <authorList>
            <person name="Sakamoto M."/>
            <person name="Ikeyama N."/>
            <person name="Ogata Y."/>
            <person name="Suda W."/>
            <person name="Iino T."/>
            <person name="Hattori M."/>
            <person name="Ohkuma M."/>
        </authorList>
    </citation>
    <scope>NUCLEOTIDE SEQUENCE [LARGE SCALE GENOMIC DNA]</scope>
    <source>
        <strain evidence="3">5CBH24</strain>
    </source>
</reference>
<gene>
    <name evidence="2" type="ORF">A5CBH24_16380</name>
</gene>
<name>A0A4Y1WUF3_9BACT</name>
<proteinExistence type="predicted"/>
<dbReference type="PROSITE" id="PS51257">
    <property type="entry name" value="PROKAR_LIPOPROTEIN"/>
    <property type="match status" value="1"/>
</dbReference>
<dbReference type="InterPro" id="IPR032286">
    <property type="entry name" value="DUF4837"/>
</dbReference>
<dbReference type="OrthoDB" id="1115230at2"/>